<proteinExistence type="predicted"/>
<reference evidence="1" key="2">
    <citation type="journal article" date="2015" name="Fish Shellfish Immunol.">
        <title>Early steps in the European eel (Anguilla anguilla)-Vibrio vulnificus interaction in the gills: Role of the RtxA13 toxin.</title>
        <authorList>
            <person name="Callol A."/>
            <person name="Pajuelo D."/>
            <person name="Ebbesson L."/>
            <person name="Teles M."/>
            <person name="MacKenzie S."/>
            <person name="Amaro C."/>
        </authorList>
    </citation>
    <scope>NUCLEOTIDE SEQUENCE</scope>
</reference>
<name>A0A0E9XTH9_ANGAN</name>
<sequence length="60" mass="6712">MRKHRCTVSTKLPTVFLDSSGTSSGRINHQSSSSVIIIPMEVVIKKDSQQIMRSQTRPLI</sequence>
<accession>A0A0E9XTH9</accession>
<reference evidence="1" key="1">
    <citation type="submission" date="2014-11" db="EMBL/GenBank/DDBJ databases">
        <authorList>
            <person name="Amaro Gonzalez C."/>
        </authorList>
    </citation>
    <scope>NUCLEOTIDE SEQUENCE</scope>
</reference>
<protein>
    <submittedName>
        <fullName evidence="1">Uncharacterized protein</fullName>
    </submittedName>
</protein>
<dbReference type="AlphaFoldDB" id="A0A0E9XTH9"/>
<dbReference type="EMBL" id="GBXM01002618">
    <property type="protein sequence ID" value="JAI05960.1"/>
    <property type="molecule type" value="Transcribed_RNA"/>
</dbReference>
<organism evidence="1">
    <name type="scientific">Anguilla anguilla</name>
    <name type="common">European freshwater eel</name>
    <name type="synonym">Muraena anguilla</name>
    <dbReference type="NCBI Taxonomy" id="7936"/>
    <lineage>
        <taxon>Eukaryota</taxon>
        <taxon>Metazoa</taxon>
        <taxon>Chordata</taxon>
        <taxon>Craniata</taxon>
        <taxon>Vertebrata</taxon>
        <taxon>Euteleostomi</taxon>
        <taxon>Actinopterygii</taxon>
        <taxon>Neopterygii</taxon>
        <taxon>Teleostei</taxon>
        <taxon>Anguilliformes</taxon>
        <taxon>Anguillidae</taxon>
        <taxon>Anguilla</taxon>
    </lineage>
</organism>
<evidence type="ECO:0000313" key="1">
    <source>
        <dbReference type="EMBL" id="JAI05960.1"/>
    </source>
</evidence>